<dbReference type="SUPFAM" id="SSF52317">
    <property type="entry name" value="Class I glutamine amidotransferase-like"/>
    <property type="match status" value="1"/>
</dbReference>
<dbReference type="Pfam" id="PF00117">
    <property type="entry name" value="GATase"/>
    <property type="match status" value="1"/>
</dbReference>
<dbReference type="PRINTS" id="PR00099">
    <property type="entry name" value="CPSGATASE"/>
</dbReference>
<dbReference type="GO" id="GO:0005829">
    <property type="term" value="C:cytosol"/>
    <property type="evidence" value="ECO:0007669"/>
    <property type="project" value="TreeGrafter"/>
</dbReference>
<keyword evidence="1" id="KW-0315">Glutamine amidotransferase</keyword>
<dbReference type="CDD" id="cd01743">
    <property type="entry name" value="GATase1_Anthranilate_Synthase"/>
    <property type="match status" value="1"/>
</dbReference>
<feature type="domain" description="Glutamine amidotransferase" evidence="2">
    <location>
        <begin position="26"/>
        <end position="208"/>
    </location>
</feature>
<gene>
    <name evidence="3" type="ORF">C7377_1791</name>
</gene>
<dbReference type="InterPro" id="IPR017926">
    <property type="entry name" value="GATASE"/>
</dbReference>
<comment type="caution">
    <text evidence="3">The sequence shown here is derived from an EMBL/GenBank/DDBJ whole genome shotgun (WGS) entry which is preliminary data.</text>
</comment>
<evidence type="ECO:0000313" key="4">
    <source>
        <dbReference type="Proteomes" id="UP000251835"/>
    </source>
</evidence>
<reference evidence="3 4" key="1">
    <citation type="submission" date="2018-05" db="EMBL/GenBank/DDBJ databases">
        <title>Genomic Encyclopedia of Type Strains, Phase IV (KMG-IV): sequencing the most valuable type-strain genomes for metagenomic binning, comparative biology and taxonomic classification.</title>
        <authorList>
            <person name="Goeker M."/>
        </authorList>
    </citation>
    <scope>NUCLEOTIDE SEQUENCE [LARGE SCALE GENOMIC DNA]</scope>
    <source>
        <strain evidence="3 4">DSM 28579</strain>
    </source>
</reference>
<dbReference type="PROSITE" id="PS51273">
    <property type="entry name" value="GATASE_TYPE_1"/>
    <property type="match status" value="1"/>
</dbReference>
<accession>A0A7L4UMR8</accession>
<keyword evidence="4" id="KW-1185">Reference proteome</keyword>
<dbReference type="GO" id="GO:0004049">
    <property type="term" value="F:anthranilate synthase activity"/>
    <property type="evidence" value="ECO:0007669"/>
    <property type="project" value="TreeGrafter"/>
</dbReference>
<protein>
    <submittedName>
        <fullName evidence="3">Anthranilate synthase component 2</fullName>
    </submittedName>
</protein>
<dbReference type="PRINTS" id="PR00096">
    <property type="entry name" value="GATASE"/>
</dbReference>
<proteinExistence type="predicted"/>
<evidence type="ECO:0000259" key="2">
    <source>
        <dbReference type="Pfam" id="PF00117"/>
    </source>
</evidence>
<dbReference type="PANTHER" id="PTHR43418">
    <property type="entry name" value="MULTIFUNCTIONAL TRYPTOPHAN BIOSYNTHESIS PROTEIN-RELATED"/>
    <property type="match status" value="1"/>
</dbReference>
<dbReference type="PANTHER" id="PTHR43418:SF4">
    <property type="entry name" value="MULTIFUNCTIONAL TRYPTOPHAN BIOSYNTHESIS PROTEIN"/>
    <property type="match status" value="1"/>
</dbReference>
<dbReference type="EMBL" id="QENZ01000006">
    <property type="protein sequence ID" value="PVX49375.1"/>
    <property type="molecule type" value="Genomic_DNA"/>
</dbReference>
<dbReference type="Proteomes" id="UP000251835">
    <property type="component" value="Unassembled WGS sequence"/>
</dbReference>
<dbReference type="NCBIfam" id="TIGR00566">
    <property type="entry name" value="trpG_papA"/>
    <property type="match status" value="1"/>
</dbReference>
<organism evidence="3 4">
    <name type="scientific">Balneicella halophila</name>
    <dbReference type="NCBI Taxonomy" id="1537566"/>
    <lineage>
        <taxon>Bacteria</taxon>
        <taxon>Pseudomonadati</taxon>
        <taxon>Bacteroidota</taxon>
        <taxon>Bacteroidia</taxon>
        <taxon>Bacteroidales</taxon>
        <taxon>Balneicellaceae</taxon>
        <taxon>Balneicella</taxon>
    </lineage>
</organism>
<dbReference type="InterPro" id="IPR006221">
    <property type="entry name" value="TrpG/PapA_dom"/>
</dbReference>
<dbReference type="AlphaFoldDB" id="A0A7L4UMR8"/>
<dbReference type="GO" id="GO:0000162">
    <property type="term" value="P:L-tryptophan biosynthetic process"/>
    <property type="evidence" value="ECO:0007669"/>
    <property type="project" value="TreeGrafter"/>
</dbReference>
<dbReference type="Gene3D" id="3.40.50.880">
    <property type="match status" value="1"/>
</dbReference>
<dbReference type="GO" id="GO:0046654">
    <property type="term" value="P:tetrahydrofolate biosynthetic process"/>
    <property type="evidence" value="ECO:0007669"/>
    <property type="project" value="TreeGrafter"/>
</dbReference>
<dbReference type="FunFam" id="3.40.50.880:FF:000003">
    <property type="entry name" value="Anthranilate synthase component II"/>
    <property type="match status" value="1"/>
</dbReference>
<dbReference type="InterPro" id="IPR050472">
    <property type="entry name" value="Anth_synth/Amidotransfase"/>
</dbReference>
<sequence length="211" mass="23873">MDKTYCVAVGLFFFKRNRKKNMNLAVIDNYDSFTYNLVEYLHKIGQSTISVFRNDEVETNELANFDAIILSPGPGLPSEAGILMEVIETYKKDKKILGICLGHQAIVEVYGGSLKNAENVQHGITTLATRTATNRGCLHNLPRHFEIGHYHSWHVCKQDLPSCLEVSCYDENGVIMGVLHKEDRVEGLQFHPESVLTPLGLQMLENWIHNK</sequence>
<evidence type="ECO:0000256" key="1">
    <source>
        <dbReference type="ARBA" id="ARBA00022962"/>
    </source>
</evidence>
<dbReference type="GO" id="GO:0046820">
    <property type="term" value="F:4-amino-4-deoxychorismate synthase activity"/>
    <property type="evidence" value="ECO:0007669"/>
    <property type="project" value="TreeGrafter"/>
</dbReference>
<dbReference type="InterPro" id="IPR029062">
    <property type="entry name" value="Class_I_gatase-like"/>
</dbReference>
<evidence type="ECO:0000313" key="3">
    <source>
        <dbReference type="EMBL" id="PVX49375.1"/>
    </source>
</evidence>
<dbReference type="PRINTS" id="PR00097">
    <property type="entry name" value="ANTSNTHASEII"/>
</dbReference>
<name>A0A7L4UMR8_BALHA</name>